<evidence type="ECO:0000313" key="3">
    <source>
        <dbReference type="EMBL" id="TXF98016.1"/>
    </source>
</evidence>
<organism evidence="3 4">
    <name type="scientific">Massilia arenae</name>
    <dbReference type="NCBI Taxonomy" id="2603288"/>
    <lineage>
        <taxon>Bacteria</taxon>
        <taxon>Pseudomonadati</taxon>
        <taxon>Pseudomonadota</taxon>
        <taxon>Betaproteobacteria</taxon>
        <taxon>Burkholderiales</taxon>
        <taxon>Oxalobacteraceae</taxon>
        <taxon>Telluria group</taxon>
        <taxon>Massilia</taxon>
    </lineage>
</organism>
<dbReference type="AlphaFoldDB" id="A0A5C7FTR5"/>
<dbReference type="Pfam" id="PF03235">
    <property type="entry name" value="GmrSD_N"/>
    <property type="match status" value="1"/>
</dbReference>
<gene>
    <name evidence="3" type="ORF">FVD38_17970</name>
</gene>
<dbReference type="EMBL" id="VPFD01000020">
    <property type="protein sequence ID" value="TXF98016.1"/>
    <property type="molecule type" value="Genomic_DNA"/>
</dbReference>
<evidence type="ECO:0000259" key="2">
    <source>
        <dbReference type="Pfam" id="PF07510"/>
    </source>
</evidence>
<proteinExistence type="predicted"/>
<evidence type="ECO:0000313" key="4">
    <source>
        <dbReference type="Proteomes" id="UP000321413"/>
    </source>
</evidence>
<dbReference type="InterPro" id="IPR004919">
    <property type="entry name" value="GmrSD_N"/>
</dbReference>
<reference evidence="3 4" key="1">
    <citation type="submission" date="2019-08" db="EMBL/GenBank/DDBJ databases">
        <title>Massilia golmudensis sp. nov., isolated from sand in the Qinghai-Tibetan Plateau.</title>
        <authorList>
            <person name="Zhang B."/>
        </authorList>
    </citation>
    <scope>NUCLEOTIDE SEQUENCE [LARGE SCALE GENOMIC DNA]</scope>
    <source>
        <strain evidence="3 4">GEM5</strain>
    </source>
</reference>
<dbReference type="RefSeq" id="WP_147936087.1">
    <property type="nucleotide sequence ID" value="NZ_VPFD01000020.1"/>
</dbReference>
<feature type="domain" description="GmrSD restriction endonucleases C-terminal" evidence="2">
    <location>
        <begin position="547"/>
        <end position="656"/>
    </location>
</feature>
<sequence length="673" mass="76406">MSEQICQLSIRELLGESVHYVIPVYQRNYAWDEAEITQLIQDVIDYLPQDGAAPQHYYIGTLVVFERQHTGSTAYETIDGQQRLTTLSLLLSHLKNSGEPGLAWYDAPRIRFESRERSQKTFAAIFAGALEPVPKGFLAAQDTNTSITNGYQLIQKILPRKLKENGVDRHEFTRYLLENVVLMRVCVPQQTDLNHYFEIMNSRGEQLEKHEVLKARMMEALRDDAEPERSRHCLHVVWEACANMERYVQMGFTPTQRDAIFGAGDWGRFQPTDFTQLRDALALPATGIGAGSTALTLDQILEPSRPAAGAGGKAEPKGEEAPERFHAVINFPNFLLHVLRVMTGKNVPLDDKALIAEFDTQVFNADEPAAKIREFVFALLRCKYLFDHYVVKREFAKGTDGWSLKRLKWNAAVDRHGAGRTSYVNTFGADDEGAGADRGDNRRILMLLSAFHVSTPTRVYKHWLNAALKHLYDAQQVQEKSYLDYLESVSRAFVFDRYLAGDDRAEYFDIVYGRKGQCARGRDEAAGSDRIASRLAYGHIENNLVFNYLDYLLWLKHRTNDAVSGFEFTFRSSVEHYYPQNPKEGQAPLEPDAVDSFGNLCLISHSKNSRLSNFMPTAKKEYYANNQIDSIKQYLMMQRPEWNADAIRAHGEEMIGVLVDSLEREAVADGLVS</sequence>
<protein>
    <submittedName>
        <fullName evidence="3">DUF262 domain-containing protein</fullName>
    </submittedName>
</protein>
<feature type="domain" description="GmrSD restriction endonucleases N-terminal" evidence="1">
    <location>
        <begin position="11"/>
        <end position="217"/>
    </location>
</feature>
<dbReference type="Proteomes" id="UP000321413">
    <property type="component" value="Unassembled WGS sequence"/>
</dbReference>
<dbReference type="Pfam" id="PF07510">
    <property type="entry name" value="GmrSD_C"/>
    <property type="match status" value="1"/>
</dbReference>
<comment type="caution">
    <text evidence="3">The sequence shown here is derived from an EMBL/GenBank/DDBJ whole genome shotgun (WGS) entry which is preliminary data.</text>
</comment>
<accession>A0A5C7FTR5</accession>
<dbReference type="PANTHER" id="PTHR35149">
    <property type="entry name" value="SLL5132 PROTEIN"/>
    <property type="match status" value="1"/>
</dbReference>
<evidence type="ECO:0000259" key="1">
    <source>
        <dbReference type="Pfam" id="PF03235"/>
    </source>
</evidence>
<dbReference type="PANTHER" id="PTHR35149:SF1">
    <property type="entry name" value="DUF5655 DOMAIN-CONTAINING PROTEIN"/>
    <property type="match status" value="1"/>
</dbReference>
<dbReference type="InterPro" id="IPR011089">
    <property type="entry name" value="GmrSD_C"/>
</dbReference>
<name>A0A5C7FTR5_9BURK</name>
<keyword evidence="4" id="KW-1185">Reference proteome</keyword>